<feature type="signal peptide" evidence="3">
    <location>
        <begin position="1"/>
        <end position="24"/>
    </location>
</feature>
<evidence type="ECO:0000256" key="3">
    <source>
        <dbReference type="SAM" id="SignalP"/>
    </source>
</evidence>
<evidence type="ECO:0000256" key="2">
    <source>
        <dbReference type="ARBA" id="ARBA00022737"/>
    </source>
</evidence>
<dbReference type="InterPro" id="IPR038408">
    <property type="entry name" value="GNK2_sf"/>
</dbReference>
<feature type="domain" description="Gnk2-homologous" evidence="4">
    <location>
        <begin position="36"/>
        <end position="139"/>
    </location>
</feature>
<keyword evidence="5" id="KW-1185">Reference proteome</keyword>
<dbReference type="PANTHER" id="PTHR32099">
    <property type="entry name" value="CYSTEINE-RICH REPEAT SECRETORY PROTEIN"/>
    <property type="match status" value="1"/>
</dbReference>
<organism evidence="5 6">
    <name type="scientific">Spinacia oleracea</name>
    <name type="common">Spinach</name>
    <dbReference type="NCBI Taxonomy" id="3562"/>
    <lineage>
        <taxon>Eukaryota</taxon>
        <taxon>Viridiplantae</taxon>
        <taxon>Streptophyta</taxon>
        <taxon>Embryophyta</taxon>
        <taxon>Tracheophyta</taxon>
        <taxon>Spermatophyta</taxon>
        <taxon>Magnoliopsida</taxon>
        <taxon>eudicotyledons</taxon>
        <taxon>Gunneridae</taxon>
        <taxon>Pentapetalae</taxon>
        <taxon>Caryophyllales</taxon>
        <taxon>Chenopodiaceae</taxon>
        <taxon>Chenopodioideae</taxon>
        <taxon>Anserineae</taxon>
        <taxon>Spinacia</taxon>
    </lineage>
</organism>
<dbReference type="PROSITE" id="PS51473">
    <property type="entry name" value="GNK2"/>
    <property type="match status" value="2"/>
</dbReference>
<accession>A0ABM3QX00</accession>
<feature type="domain" description="Gnk2-homologous" evidence="4">
    <location>
        <begin position="145"/>
        <end position="245"/>
    </location>
</feature>
<dbReference type="RefSeq" id="XP_056687883.1">
    <property type="nucleotide sequence ID" value="XM_056831905.1"/>
</dbReference>
<dbReference type="Gene3D" id="3.30.430.20">
    <property type="entry name" value="Gnk2 domain, C-X8-C-X2-C motif"/>
    <property type="match status" value="2"/>
</dbReference>
<evidence type="ECO:0000259" key="4">
    <source>
        <dbReference type="PROSITE" id="PS51473"/>
    </source>
</evidence>
<feature type="chain" id="PRO_5047438487" evidence="3">
    <location>
        <begin position="25"/>
        <end position="339"/>
    </location>
</feature>
<dbReference type="CDD" id="cd23509">
    <property type="entry name" value="Gnk2-like"/>
    <property type="match status" value="2"/>
</dbReference>
<dbReference type="PANTHER" id="PTHR32099:SF71">
    <property type="entry name" value="CYSTEINE-RICH REPEAT SECRETORY PROTEIN 7"/>
    <property type="match status" value="1"/>
</dbReference>
<evidence type="ECO:0000313" key="5">
    <source>
        <dbReference type="Proteomes" id="UP000813463"/>
    </source>
</evidence>
<dbReference type="InterPro" id="IPR002902">
    <property type="entry name" value="GNK2"/>
</dbReference>
<keyword evidence="2" id="KW-0677">Repeat</keyword>
<evidence type="ECO:0000256" key="1">
    <source>
        <dbReference type="ARBA" id="ARBA00022729"/>
    </source>
</evidence>
<reference evidence="6" key="2">
    <citation type="submission" date="2025-08" db="UniProtKB">
        <authorList>
            <consortium name="RefSeq"/>
        </authorList>
    </citation>
    <scope>IDENTIFICATION</scope>
    <source>
        <tissue evidence="6">Leaf</tissue>
    </source>
</reference>
<reference evidence="5" key="1">
    <citation type="journal article" date="2021" name="Nat. Commun.">
        <title>Genomic analyses provide insights into spinach domestication and the genetic basis of agronomic traits.</title>
        <authorList>
            <person name="Cai X."/>
            <person name="Sun X."/>
            <person name="Xu C."/>
            <person name="Sun H."/>
            <person name="Wang X."/>
            <person name="Ge C."/>
            <person name="Zhang Z."/>
            <person name="Wang Q."/>
            <person name="Fei Z."/>
            <person name="Jiao C."/>
            <person name="Wang Q."/>
        </authorList>
    </citation>
    <scope>NUCLEOTIDE SEQUENCE [LARGE SCALE GENOMIC DNA]</scope>
    <source>
        <strain evidence="5">cv. Varoflay</strain>
    </source>
</reference>
<gene>
    <name evidence="6" type="primary">LOC110798029</name>
</gene>
<dbReference type="Proteomes" id="UP000813463">
    <property type="component" value="Chromosome 6"/>
</dbReference>
<sequence>MGNSYNIILLSFLLSCYLNNLVISQGTARDSYSSRLQTSRSFSCLQAGNASIPFRNNVNILLPDFNQQFSRIRYHNTSIGNSFPNRVYGYYMCRSDVTLEVCHSCILNSTQFAIQADCDQVEGTYFAELCIFRYSNHNMYGLWVNTVAVSDYIEANVSNYQHFNLTLATTLENVINEGARLGFATREANVSGDETIYSMAQCTPDIVGVNCSQCLRSASSILRDGAPAGFATMNKCYLRYDNVSFYDIGGPNVNTGESGCSGRIWERLEMSCWLSAAVILMISCADNKDELASRVIRGSPSDAKVSFLVVNTTCNFAETKQIGCPAPSYRYAPLGMLGR</sequence>
<evidence type="ECO:0000313" key="6">
    <source>
        <dbReference type="RefSeq" id="XP_056687883.1"/>
    </source>
</evidence>
<keyword evidence="1 3" id="KW-0732">Signal</keyword>
<proteinExistence type="predicted"/>
<dbReference type="GeneID" id="110798029"/>
<dbReference type="Pfam" id="PF01657">
    <property type="entry name" value="Stress-antifung"/>
    <property type="match status" value="2"/>
</dbReference>
<protein>
    <submittedName>
        <fullName evidence="6">Cysteine-rich receptor-like protein kinase 9</fullName>
    </submittedName>
</protein>
<name>A0ABM3QX00_SPIOL</name>